<dbReference type="Proteomes" id="UP001195914">
    <property type="component" value="Unassembled WGS sequence"/>
</dbReference>
<accession>A0AAD9G7N5</accession>
<evidence type="ECO:0000313" key="2">
    <source>
        <dbReference type="Proteomes" id="UP001195914"/>
    </source>
</evidence>
<comment type="caution">
    <text evidence="1">The sequence shown here is derived from an EMBL/GenBank/DDBJ whole genome shotgun (WGS) entry which is preliminary data.</text>
</comment>
<reference evidence="1" key="2">
    <citation type="submission" date="2021-05" db="EMBL/GenBank/DDBJ databases">
        <authorList>
            <person name="Pain A."/>
        </authorList>
    </citation>
    <scope>NUCLEOTIDE SEQUENCE</scope>
    <source>
        <strain evidence="1">1802A</strain>
    </source>
</reference>
<dbReference type="AlphaFoldDB" id="A0AAD9G7N5"/>
<organism evidence="1 2">
    <name type="scientific">Babesia divergens</name>
    <dbReference type="NCBI Taxonomy" id="32595"/>
    <lineage>
        <taxon>Eukaryota</taxon>
        <taxon>Sar</taxon>
        <taxon>Alveolata</taxon>
        <taxon>Apicomplexa</taxon>
        <taxon>Aconoidasida</taxon>
        <taxon>Piroplasmida</taxon>
        <taxon>Babesiidae</taxon>
        <taxon>Babesia</taxon>
    </lineage>
</organism>
<protein>
    <submittedName>
        <fullName evidence="1">Uncharacterized protein</fullName>
    </submittedName>
</protein>
<dbReference type="EMBL" id="JAHBMH010000073">
    <property type="protein sequence ID" value="KAK1933303.1"/>
    <property type="molecule type" value="Genomic_DNA"/>
</dbReference>
<name>A0AAD9G7N5_BABDI</name>
<reference evidence="1" key="1">
    <citation type="journal article" date="2014" name="Nucleic Acids Res.">
        <title>The evolutionary dynamics of variant antigen genes in Babesia reveal a history of genomic innovation underlying host-parasite interaction.</title>
        <authorList>
            <person name="Jackson A.P."/>
            <person name="Otto T.D."/>
            <person name="Darby A."/>
            <person name="Ramaprasad A."/>
            <person name="Xia D."/>
            <person name="Echaide I.E."/>
            <person name="Farber M."/>
            <person name="Gahlot S."/>
            <person name="Gamble J."/>
            <person name="Gupta D."/>
            <person name="Gupta Y."/>
            <person name="Jackson L."/>
            <person name="Malandrin L."/>
            <person name="Malas T.B."/>
            <person name="Moussa E."/>
            <person name="Nair M."/>
            <person name="Reid A.J."/>
            <person name="Sanders M."/>
            <person name="Sharma J."/>
            <person name="Tracey A."/>
            <person name="Quail M.A."/>
            <person name="Weir W."/>
            <person name="Wastling J.M."/>
            <person name="Hall N."/>
            <person name="Willadsen P."/>
            <person name="Lingelbach K."/>
            <person name="Shiels B."/>
            <person name="Tait A."/>
            <person name="Berriman M."/>
            <person name="Allred D.R."/>
            <person name="Pain A."/>
        </authorList>
    </citation>
    <scope>NUCLEOTIDE SEQUENCE</scope>
    <source>
        <strain evidence="1">1802A</strain>
    </source>
</reference>
<gene>
    <name evidence="1" type="ORF">X943_003076</name>
</gene>
<evidence type="ECO:0000313" key="1">
    <source>
        <dbReference type="EMBL" id="KAK1933303.1"/>
    </source>
</evidence>
<sequence length="90" mass="10371">MYDRGSVLCVDIPNLWHLDKNKVEARLFCKNGCICLQQTYDFVMRELGMDTVTALRDAPTMTLAPYETSIQFAILDKKLLDYIHLNLCDP</sequence>
<keyword evidence="2" id="KW-1185">Reference proteome</keyword>
<proteinExistence type="predicted"/>